<dbReference type="Gene3D" id="1.20.120.430">
    <property type="entry name" value="tRNA modification GTPase MnmE domain 2"/>
    <property type="match status" value="1"/>
</dbReference>
<dbReference type="InterPro" id="IPR027266">
    <property type="entry name" value="TrmE/GcvT-like"/>
</dbReference>
<comment type="cofactor">
    <cofactor evidence="6">
        <name>K(+)</name>
        <dbReference type="ChEBI" id="CHEBI:29103"/>
    </cofactor>
    <text evidence="6">Binds 1 potassium ion per subunit.</text>
</comment>
<dbReference type="InterPro" id="IPR004520">
    <property type="entry name" value="GTPase_MnmE"/>
</dbReference>
<evidence type="ECO:0000256" key="1">
    <source>
        <dbReference type="ARBA" id="ARBA00011043"/>
    </source>
</evidence>
<keyword evidence="4 6" id="KW-0630">Potassium</keyword>
<feature type="binding site" evidence="6">
    <location>
        <position position="23"/>
    </location>
    <ligand>
        <name>(6S)-5-formyl-5,6,7,8-tetrahydrofolate</name>
        <dbReference type="ChEBI" id="CHEBI:57457"/>
    </ligand>
</feature>
<dbReference type="InterPro" id="IPR025867">
    <property type="entry name" value="MnmE_helical"/>
</dbReference>
<dbReference type="GO" id="GO:0005525">
    <property type="term" value="F:GTP binding"/>
    <property type="evidence" value="ECO:0007669"/>
    <property type="project" value="UniProtKB-UniRule"/>
</dbReference>
<keyword evidence="6" id="KW-0378">Hydrolase</keyword>
<feature type="binding site" evidence="6">
    <location>
        <position position="233"/>
    </location>
    <ligand>
        <name>K(+)</name>
        <dbReference type="ChEBI" id="CHEBI:29103"/>
    </ligand>
</feature>
<comment type="caution">
    <text evidence="6">Lacks conserved residue(s) required for the propagation of feature annotation.</text>
</comment>
<feature type="binding site" evidence="6">
    <location>
        <begin position="233"/>
        <end position="238"/>
    </location>
    <ligand>
        <name>GTP</name>
        <dbReference type="ChEBI" id="CHEBI:37565"/>
    </ligand>
</feature>
<dbReference type="InterPro" id="IPR006073">
    <property type="entry name" value="GTP-bd"/>
</dbReference>
<dbReference type="PANTHER" id="PTHR42714:SF2">
    <property type="entry name" value="TRNA MODIFICATION GTPASE GTPBP3, MITOCHONDRIAL"/>
    <property type="match status" value="1"/>
</dbReference>
<dbReference type="Gene3D" id="3.30.1360.120">
    <property type="entry name" value="Probable tRNA modification gtpase trme, domain 1"/>
    <property type="match status" value="1"/>
</dbReference>
<dbReference type="Pfam" id="PF12631">
    <property type="entry name" value="MnmE_helical"/>
    <property type="match status" value="1"/>
</dbReference>
<dbReference type="GO" id="GO:0003924">
    <property type="term" value="F:GTPase activity"/>
    <property type="evidence" value="ECO:0007669"/>
    <property type="project" value="UniProtKB-UniRule"/>
</dbReference>
<dbReference type="SUPFAM" id="SSF52540">
    <property type="entry name" value="P-loop containing nucleoside triphosphate hydrolases"/>
    <property type="match status" value="1"/>
</dbReference>
<dbReference type="Pfam" id="PF01926">
    <property type="entry name" value="MMR_HSR1"/>
    <property type="match status" value="1"/>
</dbReference>
<evidence type="ECO:0000256" key="3">
    <source>
        <dbReference type="ARBA" id="ARBA00022741"/>
    </source>
</evidence>
<dbReference type="Proteomes" id="UP000806542">
    <property type="component" value="Unassembled WGS sequence"/>
</dbReference>
<dbReference type="Pfam" id="PF10396">
    <property type="entry name" value="TrmE_N"/>
    <property type="match status" value="1"/>
</dbReference>
<feature type="binding site" evidence="6">
    <location>
        <position position="237"/>
    </location>
    <ligand>
        <name>Mg(2+)</name>
        <dbReference type="ChEBI" id="CHEBI:18420"/>
    </ligand>
</feature>
<dbReference type="HAMAP" id="MF_00379">
    <property type="entry name" value="GTPase_MnmE"/>
    <property type="match status" value="1"/>
</dbReference>
<feature type="binding site" evidence="6">
    <location>
        <position position="465"/>
    </location>
    <ligand>
        <name>(6S)-5-formyl-5,6,7,8-tetrahydrofolate</name>
        <dbReference type="ChEBI" id="CHEBI:57457"/>
    </ligand>
</feature>
<evidence type="ECO:0000256" key="6">
    <source>
        <dbReference type="HAMAP-Rule" id="MF_00379"/>
    </source>
</evidence>
<dbReference type="InterPro" id="IPR027368">
    <property type="entry name" value="MnmE_dom2"/>
</dbReference>
<dbReference type="RefSeq" id="WP_226392751.1">
    <property type="nucleotide sequence ID" value="NZ_JADCKB010000012.1"/>
</dbReference>
<dbReference type="PANTHER" id="PTHR42714">
    <property type="entry name" value="TRNA MODIFICATION GTPASE GTPBP3"/>
    <property type="match status" value="1"/>
</dbReference>
<dbReference type="CDD" id="cd04164">
    <property type="entry name" value="trmE"/>
    <property type="match status" value="1"/>
</dbReference>
<dbReference type="AlphaFoldDB" id="A0A9D5M652"/>
<feature type="binding site" evidence="6">
    <location>
        <position position="89"/>
    </location>
    <ligand>
        <name>(6S)-5-formyl-5,6,7,8-tetrahydrofolate</name>
        <dbReference type="ChEBI" id="CHEBI:57457"/>
    </ligand>
</feature>
<keyword evidence="3 6" id="KW-0547">Nucleotide-binding</keyword>
<reference evidence="9" key="1">
    <citation type="submission" date="2020-10" db="EMBL/GenBank/DDBJ databases">
        <title>ChiBAC.</title>
        <authorList>
            <person name="Zenner C."/>
            <person name="Hitch T.C.A."/>
            <person name="Clavel T."/>
        </authorList>
    </citation>
    <scope>NUCLEOTIDE SEQUENCE</scope>
    <source>
        <strain evidence="9">DSM 107454</strain>
    </source>
</reference>
<feature type="binding site" evidence="6">
    <location>
        <position position="258"/>
    </location>
    <ligand>
        <name>Mg(2+)</name>
        <dbReference type="ChEBI" id="CHEBI:18420"/>
    </ligand>
</feature>
<evidence type="ECO:0000256" key="5">
    <source>
        <dbReference type="ARBA" id="ARBA00023134"/>
    </source>
</evidence>
<keyword evidence="6" id="KW-0479">Metal-binding</keyword>
<organism evidence="9 10">
    <name type="scientific">Ructibacterium gallinarum</name>
    <dbReference type="NCBI Taxonomy" id="2779355"/>
    <lineage>
        <taxon>Bacteria</taxon>
        <taxon>Bacillati</taxon>
        <taxon>Bacillota</taxon>
        <taxon>Clostridia</taxon>
        <taxon>Eubacteriales</taxon>
        <taxon>Oscillospiraceae</taxon>
        <taxon>Ructibacterium</taxon>
    </lineage>
</organism>
<dbReference type="InterPro" id="IPR031168">
    <property type="entry name" value="G_TrmE"/>
</dbReference>
<feature type="domain" description="TrmE-type G" evidence="8">
    <location>
        <begin position="223"/>
        <end position="387"/>
    </location>
</feature>
<keyword evidence="5 6" id="KW-0342">GTP-binding</keyword>
<comment type="caution">
    <text evidence="9">The sequence shown here is derived from an EMBL/GenBank/DDBJ whole genome shotgun (WGS) entry which is preliminary data.</text>
</comment>
<dbReference type="NCBIfam" id="TIGR00231">
    <property type="entry name" value="small_GTP"/>
    <property type="match status" value="1"/>
</dbReference>
<dbReference type="InterPro" id="IPR018948">
    <property type="entry name" value="GTP-bd_TrmE_N"/>
</dbReference>
<protein>
    <recommendedName>
        <fullName evidence="6">tRNA modification GTPase MnmE</fullName>
        <ecNumber evidence="6">3.6.-.-</ecNumber>
    </recommendedName>
</protein>
<sequence>MKLHDTIAAIATPIGSGGIAILRLSGSRAEEIITQVAAAPSGKPLPKLEDRKLTLCCIHCFGHPDALIDQALAVIMRAPRSYTGEDVAEIHCHGGFFAASKILTELLAAGARLAESGEFTRRAFLNGKTDLTGAEAVMDMIDSRSGLGLQNAARSLGGALAKKIDALREDLMAVTARISAAADYPEEIDPPAPGETAAALQSLQAKIQALLDGFETGRMLRDGILTVIIGRPNVGKSSLLNALSRSDRAIVTDIPGTTRDVIEEYIRIGGISLRLLDTAGIRSGAGEVEQIGIERALSHAREADLCLFVIDSAEGITEEDKKIAEQLKDKHFLLLLNKTDREARITPEEARQELGIALQNIIQTAAPKDGPVIGIDTLETAISRMFLSGHLNPGEVYLSNTRQRDALLKSRDAIARAAEADSADLPYDLLYVDLEDALSALGEITGVTVQEEIIDQVFSRFCVGK</sequence>
<feature type="binding site" evidence="6">
    <location>
        <position position="254"/>
    </location>
    <ligand>
        <name>K(+)</name>
        <dbReference type="ChEBI" id="CHEBI:29103"/>
    </ligand>
</feature>
<evidence type="ECO:0000256" key="7">
    <source>
        <dbReference type="RuleBase" id="RU003313"/>
    </source>
</evidence>
<proteinExistence type="inferred from homology"/>
<evidence type="ECO:0000313" key="10">
    <source>
        <dbReference type="Proteomes" id="UP000806542"/>
    </source>
</evidence>
<name>A0A9D5M652_9FIRM</name>
<evidence type="ECO:0000256" key="4">
    <source>
        <dbReference type="ARBA" id="ARBA00022958"/>
    </source>
</evidence>
<feature type="binding site" evidence="6">
    <location>
        <position position="252"/>
    </location>
    <ligand>
        <name>K(+)</name>
        <dbReference type="ChEBI" id="CHEBI:29103"/>
    </ligand>
</feature>
<comment type="function">
    <text evidence="6">Exhibits a very high intrinsic GTPase hydrolysis rate. Involved in the addition of a carboxymethylaminomethyl (cmnm) group at the wobble position (U34) of certain tRNAs, forming tRNA-cmnm(5)s(2)U34.</text>
</comment>
<dbReference type="Gene3D" id="3.40.50.300">
    <property type="entry name" value="P-loop containing nucleotide triphosphate hydrolases"/>
    <property type="match status" value="1"/>
</dbReference>
<comment type="similarity">
    <text evidence="1 6 7">Belongs to the TRAFAC class TrmE-Era-EngA-EngB-Septin-like GTPase superfamily. TrmE GTPase family.</text>
</comment>
<evidence type="ECO:0000259" key="8">
    <source>
        <dbReference type="PROSITE" id="PS51709"/>
    </source>
</evidence>
<feature type="binding site" evidence="6">
    <location>
        <begin position="252"/>
        <end position="258"/>
    </location>
    <ligand>
        <name>GTP</name>
        <dbReference type="ChEBI" id="CHEBI:37565"/>
    </ligand>
</feature>
<comment type="subcellular location">
    <subcellularLocation>
        <location evidence="6">Cytoplasm</location>
    </subcellularLocation>
</comment>
<keyword evidence="10" id="KW-1185">Reference proteome</keyword>
<dbReference type="PROSITE" id="PS51709">
    <property type="entry name" value="G_TRME"/>
    <property type="match status" value="1"/>
</dbReference>
<gene>
    <name evidence="6 9" type="primary">mnmE</name>
    <name evidence="6" type="synonym">trmE</name>
    <name evidence="9" type="ORF">INF28_06980</name>
</gene>
<keyword evidence="6" id="KW-0460">Magnesium</keyword>
<dbReference type="PRINTS" id="PR00326">
    <property type="entry name" value="GTP1OBG"/>
</dbReference>
<feature type="binding site" evidence="6">
    <location>
        <position position="128"/>
    </location>
    <ligand>
        <name>(6S)-5-formyl-5,6,7,8-tetrahydrofolate</name>
        <dbReference type="ChEBI" id="CHEBI:57457"/>
    </ligand>
</feature>
<comment type="subunit">
    <text evidence="6">Homodimer. Heterotetramer of two MnmE and two MnmG subunits.</text>
</comment>
<dbReference type="NCBIfam" id="TIGR00450">
    <property type="entry name" value="mnmE_trmE_thdF"/>
    <property type="match status" value="1"/>
</dbReference>
<dbReference type="EMBL" id="JADCKB010000012">
    <property type="protein sequence ID" value="MBE5040202.1"/>
    <property type="molecule type" value="Genomic_DNA"/>
</dbReference>
<dbReference type="GO" id="GO:0005829">
    <property type="term" value="C:cytosol"/>
    <property type="evidence" value="ECO:0007669"/>
    <property type="project" value="TreeGrafter"/>
</dbReference>
<dbReference type="GO" id="GO:0046872">
    <property type="term" value="F:metal ion binding"/>
    <property type="evidence" value="ECO:0007669"/>
    <property type="project" value="UniProtKB-KW"/>
</dbReference>
<dbReference type="FunFam" id="3.40.50.300:FF:000494">
    <property type="entry name" value="tRNA modification GTPase MnmE"/>
    <property type="match status" value="1"/>
</dbReference>
<feature type="binding site" evidence="6">
    <location>
        <begin position="277"/>
        <end position="280"/>
    </location>
    <ligand>
        <name>GTP</name>
        <dbReference type="ChEBI" id="CHEBI:37565"/>
    </ligand>
</feature>
<keyword evidence="2 6" id="KW-0819">tRNA processing</keyword>
<dbReference type="GO" id="GO:0002098">
    <property type="term" value="P:tRNA wobble uridine modification"/>
    <property type="evidence" value="ECO:0007669"/>
    <property type="project" value="TreeGrafter"/>
</dbReference>
<accession>A0A9D5M652</accession>
<feature type="binding site" evidence="6">
    <location>
        <position position="257"/>
    </location>
    <ligand>
        <name>K(+)</name>
        <dbReference type="ChEBI" id="CHEBI:29103"/>
    </ligand>
</feature>
<dbReference type="InterPro" id="IPR005225">
    <property type="entry name" value="Small_GTP-bd"/>
</dbReference>
<keyword evidence="6" id="KW-0963">Cytoplasm</keyword>
<dbReference type="EC" id="3.6.-.-" evidence="6"/>
<evidence type="ECO:0000313" key="9">
    <source>
        <dbReference type="EMBL" id="MBE5040202.1"/>
    </source>
</evidence>
<dbReference type="GO" id="GO:0030488">
    <property type="term" value="P:tRNA methylation"/>
    <property type="evidence" value="ECO:0007669"/>
    <property type="project" value="TreeGrafter"/>
</dbReference>
<evidence type="ECO:0000256" key="2">
    <source>
        <dbReference type="ARBA" id="ARBA00022694"/>
    </source>
</evidence>
<dbReference type="InterPro" id="IPR027417">
    <property type="entry name" value="P-loop_NTPase"/>
</dbReference>
<dbReference type="CDD" id="cd14858">
    <property type="entry name" value="TrmE_N"/>
    <property type="match status" value="1"/>
</dbReference>